<feature type="domain" description="CABIT" evidence="3">
    <location>
        <begin position="69"/>
        <end position="330"/>
    </location>
</feature>
<reference evidence="4" key="1">
    <citation type="submission" date="2015-07" db="EMBL/GenBank/DDBJ databases">
        <title>MeaNS - Measles Nucleotide Surveillance Program.</title>
        <authorList>
            <person name="Tran T."/>
            <person name="Druce J."/>
        </authorList>
    </citation>
    <scope>NUCLEOTIDE SEQUENCE</scope>
    <source>
        <strain evidence="4">UCB-OBI-ISO-001</strain>
        <tissue evidence="4">Gonad</tissue>
    </source>
</reference>
<dbReference type="AlphaFoldDB" id="A0A0L8G6H4"/>
<keyword evidence="1" id="KW-0597">Phosphoprotein</keyword>
<feature type="region of interest" description="Disordered" evidence="2">
    <location>
        <begin position="505"/>
        <end position="584"/>
    </location>
</feature>
<sequence length="656" mass="74055">MFGRSAYSVTSQVQSSKQTDSNQDENMKSLSAMATSTEKEREGAPTTWTPEWSTESVDLKEFQAKNSIPNFAKVTKGQYMNIGQSRFSLQKSHTQLYIHSFESCIKVLSHSVQRVTENQPTGPYKQRISSKKLLALQQRLAIPIGYEGWFEILSEDGRGSRPIETVQGLAKVFPEKCLVRQDIVAYGTNEDGKLSSNVTKLVQAGEQLLLSGDITTSFPPRNHKIKLLRCINSKSENVYLPFEKRGIFSTIYSEDMYTGVLQIRDIIQKYRMPLTVKLVHGIWPKVEKERFTGLIRLDWVYVDDTVFMCPFEKDIVRMIPVPLDSSLQLAPSTNFKALTEKESYKKLHSKCSRMVSNYNNTIHLIVNVPNAVARCFNNKVSRNMFSQTIQPESNAKAISKVKEERLMDEIDDIYQFVRDGGIVPKSKFTYDSDEESFWEEPAYEPLDNFQQCLKAIESGKQVQYHKKYQPADTAKLGLGRKQNASNIRKSQRSYINSSGKTTLFSTAADSKSKEKQKQVVEKWNLPQIKPEADRATNNQNLTKSCNNGSNLPLGSTAKDSAKTSHSAETPLPPPVPPRCYKRSGSFPLLDTSPVLPLVQASSERQLMQSSKSNNTSQGSSATSSANSSKNFSKKMSLEESAHFIKHLNKRRQTMFL</sequence>
<dbReference type="OrthoDB" id="6077228at2759"/>
<feature type="compositionally biased region" description="Basic and acidic residues" evidence="2">
    <location>
        <begin position="510"/>
        <end position="520"/>
    </location>
</feature>
<dbReference type="PANTHER" id="PTHR14454">
    <property type="entry name" value="GRB2-ASSOCIATED AND REGULATOR OF MAPK PROTEIN FAMILY MEMBER"/>
    <property type="match status" value="1"/>
</dbReference>
<name>A0A0L8G6H4_OCTBM</name>
<dbReference type="PANTHER" id="PTHR14454:SF11">
    <property type="entry name" value="SERRANO, ISOFORM F"/>
    <property type="match status" value="1"/>
</dbReference>
<feature type="compositionally biased region" description="Polar residues" evidence="2">
    <location>
        <begin position="535"/>
        <end position="553"/>
    </location>
</feature>
<dbReference type="STRING" id="37653.A0A0L8G6H4"/>
<dbReference type="InterPro" id="IPR052281">
    <property type="entry name" value="GAREM"/>
</dbReference>
<evidence type="ECO:0000256" key="2">
    <source>
        <dbReference type="SAM" id="MobiDB-lite"/>
    </source>
</evidence>
<evidence type="ECO:0000313" key="4">
    <source>
        <dbReference type="EMBL" id="KOF72508.1"/>
    </source>
</evidence>
<dbReference type="Pfam" id="PF12736">
    <property type="entry name" value="CABIT"/>
    <property type="match status" value="1"/>
</dbReference>
<dbReference type="KEGG" id="obi:106878872"/>
<dbReference type="EMBL" id="KQ423631">
    <property type="protein sequence ID" value="KOF72508.1"/>
    <property type="molecule type" value="Genomic_DNA"/>
</dbReference>
<feature type="region of interest" description="Disordered" evidence="2">
    <location>
        <begin position="603"/>
        <end position="633"/>
    </location>
</feature>
<feature type="region of interest" description="Disordered" evidence="2">
    <location>
        <begin position="1"/>
        <end position="50"/>
    </location>
</feature>
<feature type="compositionally biased region" description="Low complexity" evidence="2">
    <location>
        <begin position="608"/>
        <end position="633"/>
    </location>
</feature>
<feature type="compositionally biased region" description="Low complexity" evidence="2">
    <location>
        <begin position="8"/>
        <end position="21"/>
    </location>
</feature>
<evidence type="ECO:0000259" key="3">
    <source>
        <dbReference type="Pfam" id="PF12736"/>
    </source>
</evidence>
<gene>
    <name evidence="4" type="ORF">OCBIM_22039353mg</name>
</gene>
<proteinExistence type="predicted"/>
<dbReference type="OMA" id="QGVWPKV"/>
<protein>
    <recommendedName>
        <fullName evidence="3">CABIT domain-containing protein</fullName>
    </recommendedName>
</protein>
<evidence type="ECO:0000256" key="1">
    <source>
        <dbReference type="ARBA" id="ARBA00022553"/>
    </source>
</evidence>
<accession>A0A0L8G6H4</accession>
<dbReference type="InterPro" id="IPR025946">
    <property type="entry name" value="CABIT_dom"/>
</dbReference>
<organism evidence="4">
    <name type="scientific">Octopus bimaculoides</name>
    <name type="common">California two-spotted octopus</name>
    <dbReference type="NCBI Taxonomy" id="37653"/>
    <lineage>
        <taxon>Eukaryota</taxon>
        <taxon>Metazoa</taxon>
        <taxon>Spiralia</taxon>
        <taxon>Lophotrochozoa</taxon>
        <taxon>Mollusca</taxon>
        <taxon>Cephalopoda</taxon>
        <taxon>Coleoidea</taxon>
        <taxon>Octopodiformes</taxon>
        <taxon>Octopoda</taxon>
        <taxon>Incirrata</taxon>
        <taxon>Octopodidae</taxon>
        <taxon>Octopus</taxon>
    </lineage>
</organism>